<feature type="region of interest" description="Disordered" evidence="1">
    <location>
        <begin position="1"/>
        <end position="20"/>
    </location>
</feature>
<name>A0ABP9GGX4_9ACTN</name>
<proteinExistence type="predicted"/>
<dbReference type="InterPro" id="IPR051043">
    <property type="entry name" value="Sulfatase_Mod_Factor_Kinase"/>
</dbReference>
<dbReference type="InterPro" id="IPR005532">
    <property type="entry name" value="SUMF_dom"/>
</dbReference>
<dbReference type="Proteomes" id="UP001499993">
    <property type="component" value="Unassembled WGS sequence"/>
</dbReference>
<accession>A0ABP9GGX4</accession>
<organism evidence="3 4">
    <name type="scientific">Streptomonospora halophila</name>
    <dbReference type="NCBI Taxonomy" id="427369"/>
    <lineage>
        <taxon>Bacteria</taxon>
        <taxon>Bacillati</taxon>
        <taxon>Actinomycetota</taxon>
        <taxon>Actinomycetes</taxon>
        <taxon>Streptosporangiales</taxon>
        <taxon>Nocardiopsidaceae</taxon>
        <taxon>Streptomonospora</taxon>
    </lineage>
</organism>
<reference evidence="4" key="1">
    <citation type="journal article" date="2019" name="Int. J. Syst. Evol. Microbiol.">
        <title>The Global Catalogue of Microorganisms (GCM) 10K type strain sequencing project: providing services to taxonomists for standard genome sequencing and annotation.</title>
        <authorList>
            <consortium name="The Broad Institute Genomics Platform"/>
            <consortium name="The Broad Institute Genome Sequencing Center for Infectious Disease"/>
            <person name="Wu L."/>
            <person name="Ma J."/>
        </authorList>
    </citation>
    <scope>NUCLEOTIDE SEQUENCE [LARGE SCALE GENOMIC DNA]</scope>
    <source>
        <strain evidence="4">JCM 18123</strain>
    </source>
</reference>
<dbReference type="SUPFAM" id="SSF56436">
    <property type="entry name" value="C-type lectin-like"/>
    <property type="match status" value="1"/>
</dbReference>
<dbReference type="Pfam" id="PF03781">
    <property type="entry name" value="FGE-sulfatase"/>
    <property type="match status" value="1"/>
</dbReference>
<gene>
    <name evidence="3" type="ORF">GCM10023224_27440</name>
</gene>
<dbReference type="EMBL" id="BAABIK010000014">
    <property type="protein sequence ID" value="GAA4943285.1"/>
    <property type="molecule type" value="Genomic_DNA"/>
</dbReference>
<keyword evidence="4" id="KW-1185">Reference proteome</keyword>
<sequence>MTGLEPAPHPAAGPETTALPAGEIVLRDEGTRREWRVALDAFSIAACPVTLDLYRAVLGEGAADGAGPCAPVTEVSWIDAVRFCDRLSLAAGLRPCYSGEPGPDGLGIACDWAADGYRLPTEAEWEYACRAGGAAVRYGELDDIAWHRGNSGGAAREVATRAPNAWGLHDMLGNVWEWCWDRFDPRVYGPYRVFRGGGWNDLPRGCRASCRRKSHPTLRTDDLGFRLARSQPA</sequence>
<comment type="caution">
    <text evidence="3">The sequence shown here is derived from an EMBL/GenBank/DDBJ whole genome shotgun (WGS) entry which is preliminary data.</text>
</comment>
<evidence type="ECO:0000313" key="3">
    <source>
        <dbReference type="EMBL" id="GAA4943285.1"/>
    </source>
</evidence>
<protein>
    <submittedName>
        <fullName evidence="3">SUMF1/EgtB/PvdO family nonheme iron enzyme</fullName>
    </submittedName>
</protein>
<dbReference type="InterPro" id="IPR016187">
    <property type="entry name" value="CTDL_fold"/>
</dbReference>
<dbReference type="RefSeq" id="WP_345556880.1">
    <property type="nucleotide sequence ID" value="NZ_BAABIK010000014.1"/>
</dbReference>
<feature type="domain" description="Sulfatase-modifying factor enzyme-like" evidence="2">
    <location>
        <begin position="41"/>
        <end position="229"/>
    </location>
</feature>
<dbReference type="Gene3D" id="3.90.1580.10">
    <property type="entry name" value="paralog of FGE (formylglycine-generating enzyme)"/>
    <property type="match status" value="1"/>
</dbReference>
<dbReference type="PANTHER" id="PTHR23150:SF19">
    <property type="entry name" value="FORMYLGLYCINE-GENERATING ENZYME"/>
    <property type="match status" value="1"/>
</dbReference>
<dbReference type="PANTHER" id="PTHR23150">
    <property type="entry name" value="SULFATASE MODIFYING FACTOR 1, 2"/>
    <property type="match status" value="1"/>
</dbReference>
<evidence type="ECO:0000313" key="4">
    <source>
        <dbReference type="Proteomes" id="UP001499993"/>
    </source>
</evidence>
<dbReference type="InterPro" id="IPR042095">
    <property type="entry name" value="SUMF_sf"/>
</dbReference>
<evidence type="ECO:0000256" key="1">
    <source>
        <dbReference type="SAM" id="MobiDB-lite"/>
    </source>
</evidence>
<evidence type="ECO:0000259" key="2">
    <source>
        <dbReference type="Pfam" id="PF03781"/>
    </source>
</evidence>